<feature type="compositionally biased region" description="Basic and acidic residues" evidence="8">
    <location>
        <begin position="893"/>
        <end position="906"/>
    </location>
</feature>
<feature type="domain" description="C2H2-type" evidence="9">
    <location>
        <begin position="321"/>
        <end position="343"/>
    </location>
</feature>
<dbReference type="PROSITE" id="PS50157">
    <property type="entry name" value="ZINC_FINGER_C2H2_2"/>
    <property type="match status" value="7"/>
</dbReference>
<feature type="domain" description="C2H2-type" evidence="9">
    <location>
        <begin position="350"/>
        <end position="377"/>
    </location>
</feature>
<gene>
    <name evidence="10" type="primary">wu:fe05a04</name>
</gene>
<evidence type="ECO:0000256" key="5">
    <source>
        <dbReference type="ARBA" id="ARBA00022833"/>
    </source>
</evidence>
<feature type="domain" description="C2H2-type" evidence="9">
    <location>
        <begin position="378"/>
        <end position="405"/>
    </location>
</feature>
<evidence type="ECO:0000313" key="10">
    <source>
        <dbReference type="Ensembl" id="ENSSFOP00015030702.1"/>
    </source>
</evidence>
<evidence type="ECO:0000259" key="9">
    <source>
        <dbReference type="PROSITE" id="PS50157"/>
    </source>
</evidence>
<dbReference type="GO" id="GO:0001228">
    <property type="term" value="F:DNA-binding transcription activator activity, RNA polymerase II-specific"/>
    <property type="evidence" value="ECO:0007669"/>
    <property type="project" value="TreeGrafter"/>
</dbReference>
<accession>A0A8C9S5X3</accession>
<feature type="region of interest" description="Disordered" evidence="8">
    <location>
        <begin position="885"/>
        <end position="910"/>
    </location>
</feature>
<feature type="region of interest" description="Disordered" evidence="8">
    <location>
        <begin position="961"/>
        <end position="992"/>
    </location>
</feature>
<name>A0A8C9S5X3_SCLFO</name>
<dbReference type="InterPro" id="IPR036236">
    <property type="entry name" value="Znf_C2H2_sf"/>
</dbReference>
<feature type="compositionally biased region" description="Low complexity" evidence="8">
    <location>
        <begin position="49"/>
        <end position="65"/>
    </location>
</feature>
<feature type="domain" description="C2H2-type" evidence="9">
    <location>
        <begin position="236"/>
        <end position="263"/>
    </location>
</feature>
<dbReference type="PANTHER" id="PTHR24376">
    <property type="entry name" value="ZINC FINGER PROTEIN"/>
    <property type="match status" value="1"/>
</dbReference>
<dbReference type="GeneTree" id="ENSGT00940000167469"/>
<dbReference type="Gene3D" id="3.30.160.60">
    <property type="entry name" value="Classic Zinc Finger"/>
    <property type="match status" value="4"/>
</dbReference>
<keyword evidence="2" id="KW-0479">Metal-binding</keyword>
<dbReference type="PANTHER" id="PTHR24376:SF235">
    <property type="entry name" value="C2H2-TYPE DOMAIN-CONTAINING PROTEIN"/>
    <property type="match status" value="1"/>
</dbReference>
<comment type="subcellular location">
    <subcellularLocation>
        <location evidence="1">Nucleus</location>
    </subcellularLocation>
</comment>
<reference evidence="10" key="3">
    <citation type="submission" date="2025-09" db="UniProtKB">
        <authorList>
            <consortium name="Ensembl"/>
        </authorList>
    </citation>
    <scope>IDENTIFICATION</scope>
</reference>
<keyword evidence="6" id="KW-0539">Nucleus</keyword>
<feature type="region of interest" description="Disordered" evidence="8">
    <location>
        <begin position="158"/>
        <end position="228"/>
    </location>
</feature>
<evidence type="ECO:0000256" key="2">
    <source>
        <dbReference type="ARBA" id="ARBA00022723"/>
    </source>
</evidence>
<evidence type="ECO:0000256" key="7">
    <source>
        <dbReference type="PROSITE-ProRule" id="PRU00042"/>
    </source>
</evidence>
<evidence type="ECO:0000256" key="8">
    <source>
        <dbReference type="SAM" id="MobiDB-lite"/>
    </source>
</evidence>
<evidence type="ECO:0000256" key="4">
    <source>
        <dbReference type="ARBA" id="ARBA00022771"/>
    </source>
</evidence>
<feature type="compositionally biased region" description="Polar residues" evidence="8">
    <location>
        <begin position="177"/>
        <end position="186"/>
    </location>
</feature>
<sequence length="992" mass="110223">MESALMLADSMSSGYTIDIQLTELGFPDLFKNEDMGVKKLPTLNGNSPSTPVSSPDSQISSSPSPNIQASLPGSNVPSVFSDSNTQISTPASMKALSHENSSYTDISLRTGMQLRPRTRLNGSDTNLTNVNPALIQHDGTASARLISEQDAEVVLPISHHVGRGGRRHSIGNGKEQAINTCKNSNTVEKDTGESETDSDETEDSDVPEEDIDNEDEYDEKEETMYLDVPGDKSGEHRCRVCDLTLPSAFLLREHMHLHSGARPYRCSECGKQFCHLANYRIHLRNHAQATPIRCRVCKAIFQSVESLQTHLEKSHLEKEFYQCDFCKRIFTCLNECQRHLELHRQNLMRHQCPQCERHFRRHKSLTRHLAQHNRQRTYLCTECGQAFPKKNILFRHSFSHLGLLPYTCVRCQRHFRLASLYHKHECKPERIQCVACLGFFHSQRDFQRHKKETGCWGHQGAKGDEIRCMECGQAFGSVGELKKHAGAHQRVLTCSECGKGFRSALLLMSHMGGHASQRPYLCQRCGLGFPHQQAYDSHQKDCGRLNPSAGALKKPKMTELAKSDPPVKTPVKDDKSVEDTEKVWTLTLDKMPPPGAALIVYLPVPTNCSTPPGATLSKTMPGEDAIKATVAPLATFLSTKQNLLTETDPLGSPGAVLQLKIPANAVMPGAMQFAEGLQPLLTLDYDRDCTSVSVPSTTVGDVNPKVTSLTVVSSMSPQIFTETGNSIVAAEGLRVDLSRIEGPGFDQNYVTHQKMGHAWESHNETGVVGRTVADAKVMEGEEGNMKQTTVLLKLEKEGSTGICCEVGEQTGEYMTFSKKEEKGMMIQMKNKPLSCRQYETISTFPEKEEPYATDTGCVEPGDSRTAPFHSLIAIKCEMGSTEGINLTQAEDNQGGRENREDNKEGGTRGFDCVEVEIRDDVERDGETEDEPHECINCGRILLDGNLLEHYMQHAAESDCAFPEESCETWSEPHLPSPPPSLPRKERKPRKKR</sequence>
<dbReference type="Proteomes" id="UP000694397">
    <property type="component" value="Chromosome 18"/>
</dbReference>
<keyword evidence="3" id="KW-0677">Repeat</keyword>
<organism evidence="10 11">
    <name type="scientific">Scleropages formosus</name>
    <name type="common">Asian bonytongue</name>
    <name type="synonym">Osteoglossum formosum</name>
    <dbReference type="NCBI Taxonomy" id="113540"/>
    <lineage>
        <taxon>Eukaryota</taxon>
        <taxon>Metazoa</taxon>
        <taxon>Chordata</taxon>
        <taxon>Craniata</taxon>
        <taxon>Vertebrata</taxon>
        <taxon>Euteleostomi</taxon>
        <taxon>Actinopterygii</taxon>
        <taxon>Neopterygii</taxon>
        <taxon>Teleostei</taxon>
        <taxon>Osteoglossocephala</taxon>
        <taxon>Osteoglossomorpha</taxon>
        <taxon>Osteoglossiformes</taxon>
        <taxon>Osteoglossidae</taxon>
        <taxon>Scleropages</taxon>
    </lineage>
</organism>
<reference evidence="10" key="2">
    <citation type="submission" date="2025-08" db="UniProtKB">
        <authorList>
            <consortium name="Ensembl"/>
        </authorList>
    </citation>
    <scope>IDENTIFICATION</scope>
</reference>
<reference evidence="10 11" key="1">
    <citation type="submission" date="2019-04" db="EMBL/GenBank/DDBJ databases">
        <authorList>
            <consortium name="Wellcome Sanger Institute Data Sharing"/>
        </authorList>
    </citation>
    <scope>NUCLEOTIDE SEQUENCE [LARGE SCALE GENOMIC DNA]</scope>
</reference>
<feature type="domain" description="C2H2-type" evidence="9">
    <location>
        <begin position="264"/>
        <end position="291"/>
    </location>
</feature>
<dbReference type="AlphaFoldDB" id="A0A8C9S5X3"/>
<dbReference type="FunFam" id="3.30.160.60:FF:000110">
    <property type="entry name" value="Zinc finger protein-like"/>
    <property type="match status" value="1"/>
</dbReference>
<feature type="compositionally biased region" description="Acidic residues" evidence="8">
    <location>
        <begin position="193"/>
        <end position="221"/>
    </location>
</feature>
<dbReference type="InterPro" id="IPR013087">
    <property type="entry name" value="Znf_C2H2_type"/>
</dbReference>
<dbReference type="GO" id="GO:0008270">
    <property type="term" value="F:zinc ion binding"/>
    <property type="evidence" value="ECO:0007669"/>
    <property type="project" value="UniProtKB-KW"/>
</dbReference>
<dbReference type="Pfam" id="PF00096">
    <property type="entry name" value="zf-C2H2"/>
    <property type="match status" value="2"/>
</dbReference>
<dbReference type="SUPFAM" id="SSF57667">
    <property type="entry name" value="beta-beta-alpha zinc fingers"/>
    <property type="match status" value="4"/>
</dbReference>
<keyword evidence="4 7" id="KW-0863">Zinc-finger</keyword>
<protein>
    <recommendedName>
        <fullName evidence="9">C2H2-type domain-containing protein</fullName>
    </recommendedName>
</protein>
<keyword evidence="11" id="KW-1185">Reference proteome</keyword>
<dbReference type="GO" id="GO:0000978">
    <property type="term" value="F:RNA polymerase II cis-regulatory region sequence-specific DNA binding"/>
    <property type="evidence" value="ECO:0007669"/>
    <property type="project" value="TreeGrafter"/>
</dbReference>
<feature type="domain" description="C2H2-type" evidence="9">
    <location>
        <begin position="492"/>
        <end position="519"/>
    </location>
</feature>
<dbReference type="OrthoDB" id="6077919at2759"/>
<dbReference type="PROSITE" id="PS00028">
    <property type="entry name" value="ZINC_FINGER_C2H2_1"/>
    <property type="match status" value="8"/>
</dbReference>
<proteinExistence type="predicted"/>
<dbReference type="Ensembl" id="ENSSFOT00015031050.2">
    <property type="protein sequence ID" value="ENSSFOP00015030702.1"/>
    <property type="gene ID" value="ENSSFOG00015019691.2"/>
</dbReference>
<feature type="region of interest" description="Disordered" evidence="8">
    <location>
        <begin position="40"/>
        <end position="74"/>
    </location>
</feature>
<evidence type="ECO:0000256" key="1">
    <source>
        <dbReference type="ARBA" id="ARBA00004123"/>
    </source>
</evidence>
<keyword evidence="5" id="KW-0862">Zinc</keyword>
<feature type="compositionally biased region" description="Basic residues" evidence="8">
    <location>
        <begin position="160"/>
        <end position="169"/>
    </location>
</feature>
<evidence type="ECO:0000256" key="3">
    <source>
        <dbReference type="ARBA" id="ARBA00022737"/>
    </source>
</evidence>
<feature type="domain" description="C2H2-type" evidence="9">
    <location>
        <begin position="466"/>
        <end position="488"/>
    </location>
</feature>
<dbReference type="SMART" id="SM00355">
    <property type="entry name" value="ZnF_C2H2"/>
    <property type="match status" value="11"/>
</dbReference>
<dbReference type="GO" id="GO:0005634">
    <property type="term" value="C:nucleus"/>
    <property type="evidence" value="ECO:0007669"/>
    <property type="project" value="UniProtKB-SubCell"/>
</dbReference>
<evidence type="ECO:0000313" key="11">
    <source>
        <dbReference type="Proteomes" id="UP000694397"/>
    </source>
</evidence>
<evidence type="ECO:0000256" key="6">
    <source>
        <dbReference type="ARBA" id="ARBA00023242"/>
    </source>
</evidence>